<keyword evidence="3" id="KW-0812">Transmembrane</keyword>
<gene>
    <name evidence="4" type="ORF">J437_LFUL008255</name>
</gene>
<dbReference type="Pfam" id="PF00378">
    <property type="entry name" value="ECH_1"/>
    <property type="match status" value="1"/>
</dbReference>
<dbReference type="InterPro" id="IPR001753">
    <property type="entry name" value="Enoyl-CoA_hydra/iso"/>
</dbReference>
<evidence type="ECO:0000313" key="4">
    <source>
        <dbReference type="EMBL" id="KAG8229865.1"/>
    </source>
</evidence>
<organism evidence="4 5">
    <name type="scientific">Ladona fulva</name>
    <name type="common">Scarce chaser dragonfly</name>
    <name type="synonym">Libellula fulva</name>
    <dbReference type="NCBI Taxonomy" id="123851"/>
    <lineage>
        <taxon>Eukaryota</taxon>
        <taxon>Metazoa</taxon>
        <taxon>Ecdysozoa</taxon>
        <taxon>Arthropoda</taxon>
        <taxon>Hexapoda</taxon>
        <taxon>Insecta</taxon>
        <taxon>Pterygota</taxon>
        <taxon>Palaeoptera</taxon>
        <taxon>Odonata</taxon>
        <taxon>Epiprocta</taxon>
        <taxon>Anisoptera</taxon>
        <taxon>Libelluloidea</taxon>
        <taxon>Libellulidae</taxon>
        <taxon>Ladona</taxon>
    </lineage>
</organism>
<accession>A0A8K0NZ75</accession>
<keyword evidence="3" id="KW-1133">Transmembrane helix</keyword>
<dbReference type="InterPro" id="IPR018376">
    <property type="entry name" value="Enoyl-CoA_hyd/isom_CS"/>
</dbReference>
<dbReference type="CDD" id="cd06558">
    <property type="entry name" value="crotonase-like"/>
    <property type="match status" value="1"/>
</dbReference>
<dbReference type="Gene3D" id="3.90.226.10">
    <property type="entry name" value="2-enoyl-CoA Hydratase, Chain A, domain 1"/>
    <property type="match status" value="1"/>
</dbReference>
<dbReference type="InterPro" id="IPR029045">
    <property type="entry name" value="ClpP/crotonase-like_dom_sf"/>
</dbReference>
<evidence type="ECO:0000256" key="2">
    <source>
        <dbReference type="RuleBase" id="RU003707"/>
    </source>
</evidence>
<dbReference type="GO" id="GO:0003824">
    <property type="term" value="F:catalytic activity"/>
    <property type="evidence" value="ECO:0007669"/>
    <property type="project" value="InterPro"/>
</dbReference>
<keyword evidence="3" id="KW-0472">Membrane</keyword>
<evidence type="ECO:0000313" key="5">
    <source>
        <dbReference type="Proteomes" id="UP000792457"/>
    </source>
</evidence>
<reference evidence="4" key="1">
    <citation type="submission" date="2013-04" db="EMBL/GenBank/DDBJ databases">
        <authorList>
            <person name="Qu J."/>
            <person name="Murali S.C."/>
            <person name="Bandaranaike D."/>
            <person name="Bellair M."/>
            <person name="Blankenburg K."/>
            <person name="Chao H."/>
            <person name="Dinh H."/>
            <person name="Doddapaneni H."/>
            <person name="Downs B."/>
            <person name="Dugan-Rocha S."/>
            <person name="Elkadiri S."/>
            <person name="Gnanaolivu R.D."/>
            <person name="Hernandez B."/>
            <person name="Javaid M."/>
            <person name="Jayaseelan J.C."/>
            <person name="Lee S."/>
            <person name="Li M."/>
            <person name="Ming W."/>
            <person name="Munidasa M."/>
            <person name="Muniz J."/>
            <person name="Nguyen L."/>
            <person name="Ongeri F."/>
            <person name="Osuji N."/>
            <person name="Pu L.-L."/>
            <person name="Puazo M."/>
            <person name="Qu C."/>
            <person name="Quiroz J."/>
            <person name="Raj R."/>
            <person name="Weissenberger G."/>
            <person name="Xin Y."/>
            <person name="Zou X."/>
            <person name="Han Y."/>
            <person name="Richards S."/>
            <person name="Worley K."/>
            <person name="Muzny D."/>
            <person name="Gibbs R."/>
        </authorList>
    </citation>
    <scope>NUCLEOTIDE SEQUENCE</scope>
    <source>
        <strain evidence="4">Sampled in the wild</strain>
    </source>
</reference>
<protein>
    <recommendedName>
        <fullName evidence="6">Enoyl-CoA hydratase</fullName>
    </recommendedName>
</protein>
<dbReference type="PROSITE" id="PS00166">
    <property type="entry name" value="ENOYL_COA_HYDRATASE"/>
    <property type="match status" value="1"/>
</dbReference>
<name>A0A8K0NZ75_LADFU</name>
<reference evidence="4" key="2">
    <citation type="submission" date="2017-10" db="EMBL/GenBank/DDBJ databases">
        <title>Ladona fulva Genome sequencing and assembly.</title>
        <authorList>
            <person name="Murali S."/>
            <person name="Richards S."/>
            <person name="Bandaranaike D."/>
            <person name="Bellair M."/>
            <person name="Blankenburg K."/>
            <person name="Chao H."/>
            <person name="Dinh H."/>
            <person name="Doddapaneni H."/>
            <person name="Dugan-Rocha S."/>
            <person name="Elkadiri S."/>
            <person name="Gnanaolivu R."/>
            <person name="Hernandez B."/>
            <person name="Skinner E."/>
            <person name="Javaid M."/>
            <person name="Lee S."/>
            <person name="Li M."/>
            <person name="Ming W."/>
            <person name="Munidasa M."/>
            <person name="Muniz J."/>
            <person name="Nguyen L."/>
            <person name="Hughes D."/>
            <person name="Osuji N."/>
            <person name="Pu L.-L."/>
            <person name="Puazo M."/>
            <person name="Qu C."/>
            <person name="Quiroz J."/>
            <person name="Raj R."/>
            <person name="Weissenberger G."/>
            <person name="Xin Y."/>
            <person name="Zou X."/>
            <person name="Han Y."/>
            <person name="Worley K."/>
            <person name="Muzny D."/>
            <person name="Gibbs R."/>
        </authorList>
    </citation>
    <scope>NUCLEOTIDE SEQUENCE</scope>
    <source>
        <strain evidence="4">Sampled in the wild</strain>
    </source>
</reference>
<feature type="transmembrane region" description="Helical" evidence="3">
    <location>
        <begin position="24"/>
        <end position="47"/>
    </location>
</feature>
<dbReference type="EMBL" id="KZ308450">
    <property type="protein sequence ID" value="KAG8229865.1"/>
    <property type="molecule type" value="Genomic_DNA"/>
</dbReference>
<proteinExistence type="inferred from homology"/>
<keyword evidence="5" id="KW-1185">Reference proteome</keyword>
<dbReference type="PANTHER" id="PTHR43802">
    <property type="entry name" value="ENOYL-COA HYDRATASE"/>
    <property type="match status" value="1"/>
</dbReference>
<dbReference type="SUPFAM" id="SSF52096">
    <property type="entry name" value="ClpP/crotonase"/>
    <property type="match status" value="1"/>
</dbReference>
<dbReference type="OrthoDB" id="448450at2759"/>
<comment type="caution">
    <text evidence="4">The sequence shown here is derived from an EMBL/GenBank/DDBJ whole genome shotgun (WGS) entry which is preliminary data.</text>
</comment>
<evidence type="ECO:0000256" key="3">
    <source>
        <dbReference type="SAM" id="Phobius"/>
    </source>
</evidence>
<dbReference type="NCBIfam" id="NF006108">
    <property type="entry name" value="PRK08259.1"/>
    <property type="match status" value="1"/>
</dbReference>
<dbReference type="PANTHER" id="PTHR43802:SF1">
    <property type="entry name" value="IP11341P-RELATED"/>
    <property type="match status" value="1"/>
</dbReference>
<sequence>MKNVKNISHRDIVYINDRLSCEELLHLLGILYVFCVLYKVTAMTVILKNSWNLCSFRNNFNKIARPISEQLIRSCHASNKDTVLVEKLGAVTTIGINRPEKRNCINIETAERLVEAIESFENDDESFVGVLYGKGGNFCSGYDLEELSSVNDAITVREIIARGAQKGLGPMGPTRKIFRKPVIASISGYAVAGGFELALACDLRIMEETAIMGVFNRRFGVPLVDGGTVRLPSMIGLSRAMDLILTGRAVTAKEALEWGLANRYVAIGTGLGQAVNMARSLAKFPQKCLLADRASAYTFAMSPDTSFLEETTAAVENLDVLQFFKNIL</sequence>
<comment type="similarity">
    <text evidence="1 2">Belongs to the enoyl-CoA hydratase/isomerase family.</text>
</comment>
<evidence type="ECO:0000256" key="1">
    <source>
        <dbReference type="ARBA" id="ARBA00005254"/>
    </source>
</evidence>
<dbReference type="Proteomes" id="UP000792457">
    <property type="component" value="Unassembled WGS sequence"/>
</dbReference>
<dbReference type="AlphaFoldDB" id="A0A8K0NZ75"/>
<evidence type="ECO:0008006" key="6">
    <source>
        <dbReference type="Google" id="ProtNLM"/>
    </source>
</evidence>